<dbReference type="GO" id="GO:0008146">
    <property type="term" value="F:sulfotransferase activity"/>
    <property type="evidence" value="ECO:0007669"/>
    <property type="project" value="InterPro"/>
</dbReference>
<proteinExistence type="inferred from homology"/>
<protein>
    <recommendedName>
        <fullName evidence="3">Sulfotransferase domain-containing protein</fullName>
    </recommendedName>
</protein>
<dbReference type="InterPro" id="IPR027417">
    <property type="entry name" value="P-loop_NTPase"/>
</dbReference>
<organism evidence="4">
    <name type="scientific">Corethron hystrix</name>
    <dbReference type="NCBI Taxonomy" id="216773"/>
    <lineage>
        <taxon>Eukaryota</taxon>
        <taxon>Sar</taxon>
        <taxon>Stramenopiles</taxon>
        <taxon>Ochrophyta</taxon>
        <taxon>Bacillariophyta</taxon>
        <taxon>Coscinodiscophyceae</taxon>
        <taxon>Corethrophycidae</taxon>
        <taxon>Corethrales</taxon>
        <taxon>Corethraceae</taxon>
        <taxon>Corethron</taxon>
    </lineage>
</organism>
<dbReference type="AlphaFoldDB" id="A0A7S1B5F2"/>
<dbReference type="Pfam" id="PF00685">
    <property type="entry name" value="Sulfotransfer_1"/>
    <property type="match status" value="1"/>
</dbReference>
<keyword evidence="2" id="KW-0808">Transferase</keyword>
<feature type="domain" description="Sulfotransferase" evidence="3">
    <location>
        <begin position="79"/>
        <end position="268"/>
    </location>
</feature>
<reference evidence="4" key="1">
    <citation type="submission" date="2021-01" db="EMBL/GenBank/DDBJ databases">
        <authorList>
            <person name="Corre E."/>
            <person name="Pelletier E."/>
            <person name="Niang G."/>
            <person name="Scheremetjew M."/>
            <person name="Finn R."/>
            <person name="Kale V."/>
            <person name="Holt S."/>
            <person name="Cochrane G."/>
            <person name="Meng A."/>
            <person name="Brown T."/>
            <person name="Cohen L."/>
        </authorList>
    </citation>
    <scope>NUCLEOTIDE SEQUENCE</scope>
    <source>
        <strain evidence="4">308</strain>
    </source>
</reference>
<dbReference type="EMBL" id="HBFR01004034">
    <property type="protein sequence ID" value="CAD8875642.1"/>
    <property type="molecule type" value="Transcribed_RNA"/>
</dbReference>
<dbReference type="SUPFAM" id="SSF52540">
    <property type="entry name" value="P-loop containing nucleoside triphosphate hydrolases"/>
    <property type="match status" value="1"/>
</dbReference>
<sequence>MTGTTVCAITVALLSVAMMVLSPYERYLLKCWAFYPIYKFVIGGFHKFDQNINGYFYLNPLVNPPERIAAARAYEPDSDDLFFTAYPKSGTHALGFMMVHLLSGGKQCTTGCDLREFVTAAEFAADHGMDLDDARDAYATVPRLIGTHMPAHHMRVVGSEARYLVIVRDPVAVLQSLRTMHFFLFGPVLRQSLDEFVALHTDGSERDTGWADHVHGWWRLRALPNVRIIFYEDLVAEPEQTVRTVAEFVGRELDAGLLDIVTERMSKDWTIRHCDVTTEASTPFSPPAAFRKEIGSASTFIVNSTKFFSVKGADRFSLAQESIIRSSAWAKMLALDAGGGTDGADFIKNRPYYFKNP</sequence>
<name>A0A7S1B5F2_9STRA</name>
<comment type="similarity">
    <text evidence="1">Belongs to the sulfotransferase 1 family.</text>
</comment>
<evidence type="ECO:0000256" key="2">
    <source>
        <dbReference type="ARBA" id="ARBA00022679"/>
    </source>
</evidence>
<evidence type="ECO:0000256" key="1">
    <source>
        <dbReference type="ARBA" id="ARBA00005771"/>
    </source>
</evidence>
<dbReference type="Gene3D" id="3.40.50.300">
    <property type="entry name" value="P-loop containing nucleotide triphosphate hydrolases"/>
    <property type="match status" value="1"/>
</dbReference>
<evidence type="ECO:0000259" key="3">
    <source>
        <dbReference type="Pfam" id="PF00685"/>
    </source>
</evidence>
<gene>
    <name evidence="4" type="ORF">CHYS00102_LOCUS2818</name>
</gene>
<evidence type="ECO:0000313" key="4">
    <source>
        <dbReference type="EMBL" id="CAD8875642.1"/>
    </source>
</evidence>
<accession>A0A7S1B5F2</accession>
<dbReference type="PANTHER" id="PTHR11783">
    <property type="entry name" value="SULFOTRANSFERASE SULT"/>
    <property type="match status" value="1"/>
</dbReference>
<dbReference type="InterPro" id="IPR000863">
    <property type="entry name" value="Sulfotransferase_dom"/>
</dbReference>